<feature type="transmembrane region" description="Helical" evidence="1">
    <location>
        <begin position="315"/>
        <end position="332"/>
    </location>
</feature>
<feature type="transmembrane region" description="Helical" evidence="1">
    <location>
        <begin position="52"/>
        <end position="75"/>
    </location>
</feature>
<evidence type="ECO:0000256" key="1">
    <source>
        <dbReference type="SAM" id="Phobius"/>
    </source>
</evidence>
<gene>
    <name evidence="3" type="ORF">AWU82_24285</name>
</gene>
<feature type="transmembrane region" description="Helical" evidence="1">
    <location>
        <begin position="146"/>
        <end position="165"/>
    </location>
</feature>
<feature type="transmembrane region" description="Helical" evidence="1">
    <location>
        <begin position="224"/>
        <end position="242"/>
    </location>
</feature>
<dbReference type="Pfam" id="PF01757">
    <property type="entry name" value="Acyl_transf_3"/>
    <property type="match status" value="1"/>
</dbReference>
<evidence type="ECO:0000313" key="4">
    <source>
        <dbReference type="Proteomes" id="UP000075187"/>
    </source>
</evidence>
<evidence type="ECO:0000313" key="3">
    <source>
        <dbReference type="EMBL" id="AMQ86321.1"/>
    </source>
</evidence>
<keyword evidence="3" id="KW-0808">Transferase</keyword>
<accession>A0ABM5ZRH0</accession>
<sequence length="366" mass="41747">MSPKLSGRIVFLDYMRVFAFMSVLIGHKLEAPLQAFIADGTRHVTLRFFAEMLYPLCVGGAAGVVVFFLTSGYIITHVLQMEAPLEFMIKRFFRIYPLYMVAVILEWCMWHHLNGAPFPSLSVLVPQLLLIGDFFQTPHTLSGVEWTLRIEVMFYVFMAILKALGLFKNQKWMPWVLTGSACVLYLLPQIPAKEVWVHGYFTLYAPFLFMGGLVYLIQTGSANKYACVMSIGFMFVVFLVLISRFHPAWSQNHYALLALIIFLAGWAFGAKLPDGKVLRTTSDLTYSVYLFHNWLWTYLAILVESHGLKSISVNLQVFILLIVFCFMMHKLVELQAIKIGRKVLGVYKRRAQLKTPDNVLVVSQSA</sequence>
<feature type="transmembrane region" description="Helical" evidence="1">
    <location>
        <begin position="196"/>
        <end position="217"/>
    </location>
</feature>
<keyword evidence="4" id="KW-1185">Reference proteome</keyword>
<proteinExistence type="predicted"/>
<feature type="domain" description="Acyltransferase 3" evidence="2">
    <location>
        <begin position="10"/>
        <end position="327"/>
    </location>
</feature>
<evidence type="ECO:0000259" key="2">
    <source>
        <dbReference type="Pfam" id="PF01757"/>
    </source>
</evidence>
<keyword evidence="1" id="KW-0472">Membrane</keyword>
<feature type="transmembrane region" description="Helical" evidence="1">
    <location>
        <begin position="172"/>
        <end position="190"/>
    </location>
</feature>
<reference evidence="3" key="1">
    <citation type="submission" date="2017-12" db="EMBL/GenBank/DDBJ databases">
        <title>Pseudomonas sp. MS586 complete sequence.</title>
        <authorList>
            <person name="Lu S."/>
            <person name="Deng P."/>
        </authorList>
    </citation>
    <scope>NUCLEOTIDE SEQUENCE</scope>
    <source>
        <strain evidence="3">MS586</strain>
    </source>
</reference>
<dbReference type="Proteomes" id="UP000075187">
    <property type="component" value="Chromosome"/>
</dbReference>
<protein>
    <submittedName>
        <fullName evidence="3">Acyltransferase</fullName>
    </submittedName>
</protein>
<dbReference type="InterPro" id="IPR002656">
    <property type="entry name" value="Acyl_transf_3_dom"/>
</dbReference>
<keyword evidence="3" id="KW-0012">Acyltransferase</keyword>
<keyword evidence="1" id="KW-0812">Transmembrane</keyword>
<feature type="transmembrane region" description="Helical" evidence="1">
    <location>
        <begin position="96"/>
        <end position="113"/>
    </location>
</feature>
<keyword evidence="1" id="KW-1133">Transmembrane helix</keyword>
<name>A0ABM5ZRH0_9PSED</name>
<dbReference type="PANTHER" id="PTHR23028:SF53">
    <property type="entry name" value="ACYL_TRANSF_3 DOMAIN-CONTAINING PROTEIN"/>
    <property type="match status" value="1"/>
</dbReference>
<dbReference type="PANTHER" id="PTHR23028">
    <property type="entry name" value="ACETYLTRANSFERASE"/>
    <property type="match status" value="1"/>
</dbReference>
<dbReference type="EMBL" id="CP014205">
    <property type="protein sequence ID" value="AMQ86321.1"/>
    <property type="molecule type" value="Genomic_DNA"/>
</dbReference>
<dbReference type="GO" id="GO:0016746">
    <property type="term" value="F:acyltransferase activity"/>
    <property type="evidence" value="ECO:0007669"/>
    <property type="project" value="UniProtKB-KW"/>
</dbReference>
<dbReference type="InterPro" id="IPR050879">
    <property type="entry name" value="Acyltransferase_3"/>
</dbReference>
<feature type="transmembrane region" description="Helical" evidence="1">
    <location>
        <begin position="284"/>
        <end position="303"/>
    </location>
</feature>
<organism evidence="3 4">
    <name type="scientific">Pseudomonas glycinae</name>
    <dbReference type="NCBI Taxonomy" id="1785145"/>
    <lineage>
        <taxon>Bacteria</taxon>
        <taxon>Pseudomonadati</taxon>
        <taxon>Pseudomonadota</taxon>
        <taxon>Gammaproteobacteria</taxon>
        <taxon>Pseudomonadales</taxon>
        <taxon>Pseudomonadaceae</taxon>
        <taxon>Pseudomonas</taxon>
    </lineage>
</organism>
<feature type="transmembrane region" description="Helical" evidence="1">
    <location>
        <begin position="254"/>
        <end position="272"/>
    </location>
</feature>